<dbReference type="GO" id="GO:0019148">
    <property type="term" value="F:D-cysteine desulfhydrase activity"/>
    <property type="evidence" value="ECO:0007669"/>
    <property type="project" value="TreeGrafter"/>
</dbReference>
<evidence type="ECO:0000256" key="1">
    <source>
        <dbReference type="ARBA" id="ARBA00001933"/>
    </source>
</evidence>
<sequence>MKIVADDFGVRSGLYLRRAGAGAQQSGQGGGDQVMPGHVVSTLSMASGTAIRDTIVPMTRQPMIPLSFPGAAPLQRIDIGAVHILRLDQSGGPAPGNKRFKLRYHLAAAKARGRKRILSFGGAWSNHLHALAAVGAELGLETIGIVRGGEHSTPMLEDARAWGMELVPVSREEYRRRADPNYIEALAARFGPCLVVPEGGGGAEGVRGCLDIAGMINQLERHWSRVVVAVGTGTTLAGLAAGLACADELLGVAALKGAPGLDAAVQQALDTAGLAARLPWRIDHDYHCGGFARSNAALRLFMQEFEQAQRVPLEPVYTGKALFAVHSLLASGQWSATEPVLVVHTGGLQGRRGYDWLDRGHLD</sequence>
<comment type="similarity">
    <text evidence="2">Belongs to the ACC deaminase/D-cysteine desulfhydrase family.</text>
</comment>
<dbReference type="EMBL" id="QRAN01000006">
    <property type="protein sequence ID" value="RLQ22405.1"/>
    <property type="molecule type" value="Genomic_DNA"/>
</dbReference>
<feature type="domain" description="Tryptophan synthase beta chain-like PALP" evidence="4">
    <location>
        <begin position="91"/>
        <end position="346"/>
    </location>
</feature>
<reference evidence="5 6" key="1">
    <citation type="submission" date="2018-07" db="EMBL/GenBank/DDBJ databases">
        <title>Halioglobus sp. genome submission.</title>
        <authorList>
            <person name="Ye M.-Q."/>
            <person name="Du Z.-J."/>
        </authorList>
    </citation>
    <scope>NUCLEOTIDE SEQUENCE [LARGE SCALE GENOMIC DNA]</scope>
    <source>
        <strain evidence="5 6">U0301</strain>
    </source>
</reference>
<dbReference type="AlphaFoldDB" id="A0A3L7E0G1"/>
<dbReference type="Proteomes" id="UP000265509">
    <property type="component" value="Unassembled WGS sequence"/>
</dbReference>
<accession>A0A3L7E0G1</accession>
<dbReference type="PANTHER" id="PTHR43780">
    <property type="entry name" value="1-AMINOCYCLOPROPANE-1-CARBOXYLATE DEAMINASE-RELATED"/>
    <property type="match status" value="1"/>
</dbReference>
<gene>
    <name evidence="5" type="ORF">DWB85_07225</name>
</gene>
<dbReference type="InterPro" id="IPR027278">
    <property type="entry name" value="ACCD_DCysDesulf"/>
</dbReference>
<proteinExistence type="inferred from homology"/>
<organism evidence="5 6">
    <name type="scientific">Seongchinamella sediminis</name>
    <dbReference type="NCBI Taxonomy" id="2283635"/>
    <lineage>
        <taxon>Bacteria</taxon>
        <taxon>Pseudomonadati</taxon>
        <taxon>Pseudomonadota</taxon>
        <taxon>Gammaproteobacteria</taxon>
        <taxon>Cellvibrionales</taxon>
        <taxon>Halieaceae</taxon>
        <taxon>Seongchinamella</taxon>
    </lineage>
</organism>
<evidence type="ECO:0000259" key="4">
    <source>
        <dbReference type="Pfam" id="PF00291"/>
    </source>
</evidence>
<protein>
    <submittedName>
        <fullName evidence="5">Pyridoxal-phosphate dependent enzyme</fullName>
    </submittedName>
</protein>
<keyword evidence="6" id="KW-1185">Reference proteome</keyword>
<dbReference type="InterPro" id="IPR036052">
    <property type="entry name" value="TrpB-like_PALP_sf"/>
</dbReference>
<evidence type="ECO:0000313" key="6">
    <source>
        <dbReference type="Proteomes" id="UP000265509"/>
    </source>
</evidence>
<name>A0A3L7E0G1_9GAMM</name>
<evidence type="ECO:0000256" key="3">
    <source>
        <dbReference type="ARBA" id="ARBA00022898"/>
    </source>
</evidence>
<evidence type="ECO:0000256" key="2">
    <source>
        <dbReference type="ARBA" id="ARBA00008639"/>
    </source>
</evidence>
<dbReference type="PANTHER" id="PTHR43780:SF2">
    <property type="entry name" value="1-AMINOCYCLOPROPANE-1-CARBOXYLATE DEAMINASE-RELATED"/>
    <property type="match status" value="1"/>
</dbReference>
<dbReference type="SUPFAM" id="SSF53686">
    <property type="entry name" value="Tryptophan synthase beta subunit-like PLP-dependent enzymes"/>
    <property type="match status" value="1"/>
</dbReference>
<keyword evidence="3" id="KW-0663">Pyridoxal phosphate</keyword>
<comment type="cofactor">
    <cofactor evidence="1">
        <name>pyridoxal 5'-phosphate</name>
        <dbReference type="ChEBI" id="CHEBI:597326"/>
    </cofactor>
</comment>
<comment type="caution">
    <text evidence="5">The sequence shown here is derived from an EMBL/GenBank/DDBJ whole genome shotgun (WGS) entry which is preliminary data.</text>
</comment>
<dbReference type="Gene3D" id="3.40.50.1100">
    <property type="match status" value="2"/>
</dbReference>
<evidence type="ECO:0000313" key="5">
    <source>
        <dbReference type="EMBL" id="RLQ22405.1"/>
    </source>
</evidence>
<dbReference type="Pfam" id="PF00291">
    <property type="entry name" value="PALP"/>
    <property type="match status" value="1"/>
</dbReference>
<dbReference type="InterPro" id="IPR001926">
    <property type="entry name" value="TrpB-like_PALP"/>
</dbReference>